<dbReference type="InterPro" id="IPR003594">
    <property type="entry name" value="HATPase_dom"/>
</dbReference>
<proteinExistence type="predicted"/>
<dbReference type="Pfam" id="PF02518">
    <property type="entry name" value="HATPase_c"/>
    <property type="match status" value="1"/>
</dbReference>
<dbReference type="CDD" id="cd00082">
    <property type="entry name" value="HisKA"/>
    <property type="match status" value="1"/>
</dbReference>
<comment type="caution">
    <text evidence="7">The sequence shown here is derived from an EMBL/GenBank/DDBJ whole genome shotgun (WGS) entry which is preliminary data.</text>
</comment>
<dbReference type="PANTHER" id="PTHR43547:SF2">
    <property type="entry name" value="HYBRID SIGNAL TRANSDUCTION HISTIDINE KINASE C"/>
    <property type="match status" value="1"/>
</dbReference>
<dbReference type="PANTHER" id="PTHR43547">
    <property type="entry name" value="TWO-COMPONENT HISTIDINE KINASE"/>
    <property type="match status" value="1"/>
</dbReference>
<evidence type="ECO:0000313" key="7">
    <source>
        <dbReference type="EMBL" id="NER27212.1"/>
    </source>
</evidence>
<dbReference type="InterPro" id="IPR003018">
    <property type="entry name" value="GAF"/>
</dbReference>
<dbReference type="GO" id="GO:0000155">
    <property type="term" value="F:phosphorelay sensor kinase activity"/>
    <property type="evidence" value="ECO:0007669"/>
    <property type="project" value="InterPro"/>
</dbReference>
<evidence type="ECO:0000256" key="5">
    <source>
        <dbReference type="ARBA" id="ARBA00023012"/>
    </source>
</evidence>
<name>A0A6B3N9E5_9CYAN</name>
<dbReference type="InterPro" id="IPR004358">
    <property type="entry name" value="Sig_transdc_His_kin-like_C"/>
</dbReference>
<dbReference type="SUPFAM" id="SSF55781">
    <property type="entry name" value="GAF domain-like"/>
    <property type="match status" value="1"/>
</dbReference>
<reference evidence="7" key="1">
    <citation type="submission" date="2019-11" db="EMBL/GenBank/DDBJ databases">
        <title>Genomic insights into an expanded diversity of filamentous marine cyanobacteria reveals the extraordinary biosynthetic potential of Moorea and Okeania.</title>
        <authorList>
            <person name="Ferreira Leao T."/>
            <person name="Wang M."/>
            <person name="Moss N."/>
            <person name="Da Silva R."/>
            <person name="Sanders J."/>
            <person name="Nurk S."/>
            <person name="Gurevich A."/>
            <person name="Humphrey G."/>
            <person name="Reher R."/>
            <person name="Zhu Q."/>
            <person name="Belda-Ferre P."/>
            <person name="Glukhov E."/>
            <person name="Rex R."/>
            <person name="Dorrestein P.C."/>
            <person name="Knight R."/>
            <person name="Pevzner P."/>
            <person name="Gerwick W.H."/>
            <person name="Gerwick L."/>
        </authorList>
    </citation>
    <scope>NUCLEOTIDE SEQUENCE</scope>
    <source>
        <strain evidence="7">SIO1C4</strain>
    </source>
</reference>
<dbReference type="Gene3D" id="3.30.450.40">
    <property type="match status" value="1"/>
</dbReference>
<dbReference type="SMART" id="SM00387">
    <property type="entry name" value="HATPase_c"/>
    <property type="match status" value="1"/>
</dbReference>
<dbReference type="InterPro" id="IPR029016">
    <property type="entry name" value="GAF-like_dom_sf"/>
</dbReference>
<sequence>MYTQAGSEFVALCRSQVAVLTQALGAALSAVYLTQELVEEATPKLIPVVVYPDAATVSQQNNADLVLPQQMSKIKPTPRLSTATLRLLPMPSEYGQQVGEASPDWQENSLWQQRQIVLPLIHEGVVMGVLVTSREDRPWNDREKATIELIAKTLSVAYVMDQRRVWFEQQLTQQEIYQEKQRDLIDDLLHQARSPLTALRTLGKLLIKRLRPGDKNQEVAASIVRESDRLQELLQQLNNYLEINPASLAPLTLPATSVLQGQQSETRDDGQGITLTTNLPLEVTRKGLHLPPAQALTLESFSVATVLKPLLVAAEAIATERHLEFCSYIPDDLPAVIGNQKNLHEVLSNIIDNAIKYTPAGGQIEIQVGVAQLDSRGTSAQLSEYELAKVAPQKNLQHIAITISDTGPGIPPQDLEHLFERHYRGVQASTEIPGSGLGLAIAKELIEQMHGQIEAFSPAQSIWTEYRTQSAIDKARDYRARGTTFVVWLLTK</sequence>
<dbReference type="EMBL" id="JAAHFQ010000081">
    <property type="protein sequence ID" value="NER27212.1"/>
    <property type="molecule type" value="Genomic_DNA"/>
</dbReference>
<evidence type="ECO:0000256" key="3">
    <source>
        <dbReference type="ARBA" id="ARBA00022553"/>
    </source>
</evidence>
<dbReference type="SUPFAM" id="SSF47384">
    <property type="entry name" value="Homodimeric domain of signal transducing histidine kinase"/>
    <property type="match status" value="1"/>
</dbReference>
<evidence type="ECO:0000256" key="4">
    <source>
        <dbReference type="ARBA" id="ARBA00022777"/>
    </source>
</evidence>
<dbReference type="Pfam" id="PF00512">
    <property type="entry name" value="HisKA"/>
    <property type="match status" value="1"/>
</dbReference>
<dbReference type="InterPro" id="IPR036097">
    <property type="entry name" value="HisK_dim/P_sf"/>
</dbReference>
<keyword evidence="3" id="KW-0597">Phosphoprotein</keyword>
<dbReference type="PRINTS" id="PR00344">
    <property type="entry name" value="BCTRLSENSOR"/>
</dbReference>
<protein>
    <recommendedName>
        <fullName evidence="2">histidine kinase</fullName>
        <ecNumber evidence="2">2.7.13.3</ecNumber>
    </recommendedName>
</protein>
<organism evidence="7">
    <name type="scientific">Symploca sp. SIO1C4</name>
    <dbReference type="NCBI Taxonomy" id="2607765"/>
    <lineage>
        <taxon>Bacteria</taxon>
        <taxon>Bacillati</taxon>
        <taxon>Cyanobacteriota</taxon>
        <taxon>Cyanophyceae</taxon>
        <taxon>Coleofasciculales</taxon>
        <taxon>Coleofasciculaceae</taxon>
        <taxon>Symploca</taxon>
    </lineage>
</organism>
<dbReference type="Gene3D" id="1.10.287.130">
    <property type="match status" value="1"/>
</dbReference>
<dbReference type="PROSITE" id="PS50109">
    <property type="entry name" value="HIS_KIN"/>
    <property type="match status" value="1"/>
</dbReference>
<comment type="catalytic activity">
    <reaction evidence="1">
        <text>ATP + protein L-histidine = ADP + protein N-phospho-L-histidine.</text>
        <dbReference type="EC" id="2.7.13.3"/>
    </reaction>
</comment>
<dbReference type="Gene3D" id="3.30.565.10">
    <property type="entry name" value="Histidine kinase-like ATPase, C-terminal domain"/>
    <property type="match status" value="1"/>
</dbReference>
<evidence type="ECO:0000259" key="6">
    <source>
        <dbReference type="PROSITE" id="PS50109"/>
    </source>
</evidence>
<dbReference type="SUPFAM" id="SSF55874">
    <property type="entry name" value="ATPase domain of HSP90 chaperone/DNA topoisomerase II/histidine kinase"/>
    <property type="match status" value="1"/>
</dbReference>
<dbReference type="EC" id="2.7.13.3" evidence="2"/>
<evidence type="ECO:0000256" key="2">
    <source>
        <dbReference type="ARBA" id="ARBA00012438"/>
    </source>
</evidence>
<dbReference type="AlphaFoldDB" id="A0A6B3N9E5"/>
<dbReference type="InterPro" id="IPR005467">
    <property type="entry name" value="His_kinase_dom"/>
</dbReference>
<dbReference type="InterPro" id="IPR036890">
    <property type="entry name" value="HATPase_C_sf"/>
</dbReference>
<gene>
    <name evidence="7" type="ORF">F6J89_06140</name>
</gene>
<dbReference type="SMART" id="SM00388">
    <property type="entry name" value="HisKA"/>
    <property type="match status" value="1"/>
</dbReference>
<evidence type="ECO:0000256" key="1">
    <source>
        <dbReference type="ARBA" id="ARBA00000085"/>
    </source>
</evidence>
<dbReference type="Pfam" id="PF01590">
    <property type="entry name" value="GAF"/>
    <property type="match status" value="1"/>
</dbReference>
<accession>A0A6B3N9E5</accession>
<feature type="domain" description="Histidine kinase" evidence="6">
    <location>
        <begin position="187"/>
        <end position="492"/>
    </location>
</feature>
<keyword evidence="5" id="KW-0902">Two-component regulatory system</keyword>
<keyword evidence="4 7" id="KW-0418">Kinase</keyword>
<dbReference type="InterPro" id="IPR003661">
    <property type="entry name" value="HisK_dim/P_dom"/>
</dbReference>
<keyword evidence="4 7" id="KW-0808">Transferase</keyword>
<dbReference type="CDD" id="cd00075">
    <property type="entry name" value="HATPase"/>
    <property type="match status" value="1"/>
</dbReference>